<dbReference type="PANTHER" id="PTHR33121">
    <property type="entry name" value="CYCLIC DI-GMP PHOSPHODIESTERASE PDEF"/>
    <property type="match status" value="1"/>
</dbReference>
<evidence type="ECO:0000313" key="3">
    <source>
        <dbReference type="Proteomes" id="UP001500767"/>
    </source>
</evidence>
<protein>
    <recommendedName>
        <fullName evidence="1">EAL domain-containing protein</fullName>
    </recommendedName>
</protein>
<keyword evidence="3" id="KW-1185">Reference proteome</keyword>
<dbReference type="Pfam" id="PF00563">
    <property type="entry name" value="EAL"/>
    <property type="match status" value="1"/>
</dbReference>
<reference evidence="3" key="1">
    <citation type="journal article" date="2019" name="Int. J. Syst. Evol. Microbiol.">
        <title>The Global Catalogue of Microorganisms (GCM) 10K type strain sequencing project: providing services to taxonomists for standard genome sequencing and annotation.</title>
        <authorList>
            <consortium name="The Broad Institute Genomics Platform"/>
            <consortium name="The Broad Institute Genome Sequencing Center for Infectious Disease"/>
            <person name="Wu L."/>
            <person name="Ma J."/>
        </authorList>
    </citation>
    <scope>NUCLEOTIDE SEQUENCE [LARGE SCALE GENOMIC DNA]</scope>
    <source>
        <strain evidence="3">JCM 16540</strain>
    </source>
</reference>
<dbReference type="PANTHER" id="PTHR33121:SF70">
    <property type="entry name" value="SIGNALING PROTEIN YKOW"/>
    <property type="match status" value="1"/>
</dbReference>
<gene>
    <name evidence="2" type="ORF">GCM10022197_24230</name>
</gene>
<dbReference type="InterPro" id="IPR001633">
    <property type="entry name" value="EAL_dom"/>
</dbReference>
<proteinExistence type="predicted"/>
<dbReference type="InterPro" id="IPR035919">
    <property type="entry name" value="EAL_sf"/>
</dbReference>
<dbReference type="InterPro" id="IPR050706">
    <property type="entry name" value="Cyclic-di-GMP_PDE-like"/>
</dbReference>
<evidence type="ECO:0000313" key="2">
    <source>
        <dbReference type="EMBL" id="GAA3567260.1"/>
    </source>
</evidence>
<name>A0ABP6XHP3_9ACTN</name>
<dbReference type="RefSeq" id="WP_204910448.1">
    <property type="nucleotide sequence ID" value="NZ_BAAAYR010000002.1"/>
</dbReference>
<organism evidence="2 3">
    <name type="scientific">Microlunatus spumicola</name>
    <dbReference type="NCBI Taxonomy" id="81499"/>
    <lineage>
        <taxon>Bacteria</taxon>
        <taxon>Bacillati</taxon>
        <taxon>Actinomycetota</taxon>
        <taxon>Actinomycetes</taxon>
        <taxon>Propionibacteriales</taxon>
        <taxon>Propionibacteriaceae</taxon>
        <taxon>Microlunatus</taxon>
    </lineage>
</organism>
<dbReference type="Gene3D" id="3.20.20.450">
    <property type="entry name" value="EAL domain"/>
    <property type="match status" value="1"/>
</dbReference>
<feature type="domain" description="EAL" evidence="1">
    <location>
        <begin position="132"/>
        <end position="381"/>
    </location>
</feature>
<dbReference type="PROSITE" id="PS50883">
    <property type="entry name" value="EAL"/>
    <property type="match status" value="1"/>
</dbReference>
<comment type="caution">
    <text evidence="2">The sequence shown here is derived from an EMBL/GenBank/DDBJ whole genome shotgun (WGS) entry which is preliminary data.</text>
</comment>
<dbReference type="SMART" id="SM00052">
    <property type="entry name" value="EAL"/>
    <property type="match status" value="1"/>
</dbReference>
<evidence type="ECO:0000259" key="1">
    <source>
        <dbReference type="PROSITE" id="PS50883"/>
    </source>
</evidence>
<dbReference type="CDD" id="cd01948">
    <property type="entry name" value="EAL"/>
    <property type="match status" value="1"/>
</dbReference>
<dbReference type="Proteomes" id="UP001500767">
    <property type="component" value="Unassembled WGS sequence"/>
</dbReference>
<accession>A0ABP6XHP3</accession>
<dbReference type="EMBL" id="BAAAYR010000002">
    <property type="protein sequence ID" value="GAA3567260.1"/>
    <property type="molecule type" value="Genomic_DNA"/>
</dbReference>
<dbReference type="SUPFAM" id="SSF141868">
    <property type="entry name" value="EAL domain-like"/>
    <property type="match status" value="1"/>
</dbReference>
<sequence length="381" mass="40510">MAGAAQPASAATAARLSSVAALALGFDHATILMPDGRVAPAQSGRPAAAMELDRSVLASGKALVVERADDGLRPLGAYAGLPVSCENAVVSVLSVCDELPRTISRRDLAVLLELAELWSVELCRAQDVSTVVDPVAIDLARGLERGEVVPWYQPIVDLVKGEVVGVEALARWRRAPGVVEPPSVFIPVAEASDLILDVDLAVLRRALVDLAGWQQAGKTGLWVSTNISARHLGRDDWLDQLQDAARTAGVDPTTVVLELTETVAPEDAVASRAVVDAMRDLGFHVWFDDFGSGWSALSDLTRFTVDGIKIDRSYADQLGTKTGEVVIAALVSAATELGLSVTIEGVETPSQYERARNLGCHFGQGYLWSRPVPPPAVARWL</sequence>
<dbReference type="SUPFAM" id="SSF55781">
    <property type="entry name" value="GAF domain-like"/>
    <property type="match status" value="1"/>
</dbReference>